<dbReference type="AlphaFoldDB" id="A0A1I0RTN4"/>
<evidence type="ECO:0000313" key="3">
    <source>
        <dbReference type="Proteomes" id="UP000199167"/>
    </source>
</evidence>
<dbReference type="EMBL" id="FOIZ01000002">
    <property type="protein sequence ID" value="SEW44668.1"/>
    <property type="molecule type" value="Genomic_DNA"/>
</dbReference>
<reference evidence="2 3" key="1">
    <citation type="submission" date="2016-10" db="EMBL/GenBank/DDBJ databases">
        <authorList>
            <person name="de Groot N.N."/>
        </authorList>
    </citation>
    <scope>NUCLEOTIDE SEQUENCE [LARGE SCALE GENOMIC DNA]</scope>
    <source>
        <strain evidence="2 3">DSM 17925</strain>
    </source>
</reference>
<proteinExistence type="predicted"/>
<gene>
    <name evidence="2" type="ORF">SAMN04488515_3226</name>
</gene>
<sequence length="174" mass="20385">MDFADDRRQPGTSGPFFHGPKHIPRMTDSDMQNRLGQTKRLCSWRIKSPVFAGRHPILHPKYWRSRVGEEREQEPCPRRIEGLCGQNIRQNTRIGWQNRWAFCVSAWWFWQRDDPRGCRIGCHTPIHMFTFCSHLEDAFAPVHCEFITANPESRALVPLSRQGGHTLRKTRLHG</sequence>
<organism evidence="2 3">
    <name type="scientific">Cognatiyoonia koreensis</name>
    <dbReference type="NCBI Taxonomy" id="364200"/>
    <lineage>
        <taxon>Bacteria</taxon>
        <taxon>Pseudomonadati</taxon>
        <taxon>Pseudomonadota</taxon>
        <taxon>Alphaproteobacteria</taxon>
        <taxon>Rhodobacterales</taxon>
        <taxon>Paracoccaceae</taxon>
        <taxon>Cognatiyoonia</taxon>
    </lineage>
</organism>
<dbReference type="Proteomes" id="UP000199167">
    <property type="component" value="Unassembled WGS sequence"/>
</dbReference>
<evidence type="ECO:0000256" key="1">
    <source>
        <dbReference type="SAM" id="MobiDB-lite"/>
    </source>
</evidence>
<dbReference type="STRING" id="364200.SAMN04488515_3226"/>
<name>A0A1I0RTN4_9RHOB</name>
<protein>
    <submittedName>
        <fullName evidence="2">Uncharacterized protein</fullName>
    </submittedName>
</protein>
<keyword evidence="3" id="KW-1185">Reference proteome</keyword>
<evidence type="ECO:0000313" key="2">
    <source>
        <dbReference type="EMBL" id="SEW44668.1"/>
    </source>
</evidence>
<feature type="region of interest" description="Disordered" evidence="1">
    <location>
        <begin position="1"/>
        <end position="29"/>
    </location>
</feature>
<accession>A0A1I0RTN4</accession>